<keyword evidence="2" id="KW-0472">Membrane</keyword>
<organism evidence="4 5">
    <name type="scientific">Capronia coronata CBS 617.96</name>
    <dbReference type="NCBI Taxonomy" id="1182541"/>
    <lineage>
        <taxon>Eukaryota</taxon>
        <taxon>Fungi</taxon>
        <taxon>Dikarya</taxon>
        <taxon>Ascomycota</taxon>
        <taxon>Pezizomycotina</taxon>
        <taxon>Eurotiomycetes</taxon>
        <taxon>Chaetothyriomycetidae</taxon>
        <taxon>Chaetothyriales</taxon>
        <taxon>Herpotrichiellaceae</taxon>
        <taxon>Capronia</taxon>
    </lineage>
</organism>
<feature type="transmembrane region" description="Helical" evidence="2">
    <location>
        <begin position="197"/>
        <end position="217"/>
    </location>
</feature>
<reference evidence="4 5" key="1">
    <citation type="submission" date="2013-03" db="EMBL/GenBank/DDBJ databases">
        <title>The Genome Sequence of Capronia coronata CBS 617.96.</title>
        <authorList>
            <consortium name="The Broad Institute Genomics Platform"/>
            <person name="Cuomo C."/>
            <person name="de Hoog S."/>
            <person name="Gorbushina A."/>
            <person name="Walker B."/>
            <person name="Young S.K."/>
            <person name="Zeng Q."/>
            <person name="Gargeya S."/>
            <person name="Fitzgerald M."/>
            <person name="Haas B."/>
            <person name="Abouelleil A."/>
            <person name="Allen A.W."/>
            <person name="Alvarado L."/>
            <person name="Arachchi H.M."/>
            <person name="Berlin A.M."/>
            <person name="Chapman S.B."/>
            <person name="Gainer-Dewar J."/>
            <person name="Goldberg J."/>
            <person name="Griggs A."/>
            <person name="Gujja S."/>
            <person name="Hansen M."/>
            <person name="Howarth C."/>
            <person name="Imamovic A."/>
            <person name="Ireland A."/>
            <person name="Larimer J."/>
            <person name="McCowan C."/>
            <person name="Murphy C."/>
            <person name="Pearson M."/>
            <person name="Poon T.W."/>
            <person name="Priest M."/>
            <person name="Roberts A."/>
            <person name="Saif S."/>
            <person name="Shea T."/>
            <person name="Sisk P."/>
            <person name="Sykes S."/>
            <person name="Wortman J."/>
            <person name="Nusbaum C."/>
            <person name="Birren B."/>
        </authorList>
    </citation>
    <scope>NUCLEOTIDE SEQUENCE [LARGE SCALE GENOMIC DNA]</scope>
    <source>
        <strain evidence="4 5">CBS 617.96</strain>
    </source>
</reference>
<proteinExistence type="predicted"/>
<dbReference type="EMBL" id="AMWN01000011">
    <property type="protein sequence ID" value="EXJ78586.1"/>
    <property type="molecule type" value="Genomic_DNA"/>
</dbReference>
<keyword evidence="2" id="KW-1133">Transmembrane helix</keyword>
<feature type="compositionally biased region" description="Basic and acidic residues" evidence="1">
    <location>
        <begin position="726"/>
        <end position="746"/>
    </location>
</feature>
<dbReference type="PANTHER" id="PTHR35152:SF1">
    <property type="entry name" value="DOMAIN SIGNALLING PROTEIN, PUTATIVE (AFU_ORTHOLOGUE AFUA_5G11310)-RELATED"/>
    <property type="match status" value="1"/>
</dbReference>
<protein>
    <recommendedName>
        <fullName evidence="3">MHYT domain-containing protein</fullName>
    </recommendedName>
</protein>
<evidence type="ECO:0000256" key="1">
    <source>
        <dbReference type="SAM" id="MobiDB-lite"/>
    </source>
</evidence>
<gene>
    <name evidence="4" type="ORF">A1O1_08987</name>
</gene>
<dbReference type="InterPro" id="IPR005330">
    <property type="entry name" value="MHYT_dom"/>
</dbReference>
<evidence type="ECO:0000256" key="2">
    <source>
        <dbReference type="SAM" id="Phobius"/>
    </source>
</evidence>
<keyword evidence="5" id="KW-1185">Reference proteome</keyword>
<name>W9XNP8_9EURO</name>
<keyword evidence="2" id="KW-0812">Transmembrane</keyword>
<dbReference type="Proteomes" id="UP000019484">
    <property type="component" value="Unassembled WGS sequence"/>
</dbReference>
<comment type="caution">
    <text evidence="4">The sequence shown here is derived from an EMBL/GenBank/DDBJ whole genome shotgun (WGS) entry which is preliminary data.</text>
</comment>
<dbReference type="OrthoDB" id="264015at2759"/>
<feature type="transmembrane region" description="Helical" evidence="2">
    <location>
        <begin position="20"/>
        <end position="45"/>
    </location>
</feature>
<feature type="domain" description="MHYT" evidence="3">
    <location>
        <begin position="22"/>
        <end position="221"/>
    </location>
</feature>
<feature type="transmembrane region" description="Helical" evidence="2">
    <location>
        <begin position="57"/>
        <end position="79"/>
    </location>
</feature>
<feature type="transmembrane region" description="Helical" evidence="2">
    <location>
        <begin position="128"/>
        <end position="147"/>
    </location>
</feature>
<feature type="region of interest" description="Disordered" evidence="1">
    <location>
        <begin position="698"/>
        <end position="717"/>
    </location>
</feature>
<feature type="transmembrane region" description="Helical" evidence="2">
    <location>
        <begin position="167"/>
        <end position="185"/>
    </location>
</feature>
<feature type="transmembrane region" description="Helical" evidence="2">
    <location>
        <begin position="237"/>
        <end position="257"/>
    </location>
</feature>
<feature type="compositionally biased region" description="Polar residues" evidence="1">
    <location>
        <begin position="830"/>
        <end position="851"/>
    </location>
</feature>
<evidence type="ECO:0000259" key="3">
    <source>
        <dbReference type="PROSITE" id="PS50924"/>
    </source>
</evidence>
<dbReference type="PROSITE" id="PS50924">
    <property type="entry name" value="MHYT"/>
    <property type="match status" value="1"/>
</dbReference>
<accession>W9XNP8</accession>
<feature type="region of interest" description="Disordered" evidence="1">
    <location>
        <begin position="829"/>
        <end position="851"/>
    </location>
</feature>
<dbReference type="PANTHER" id="PTHR35152">
    <property type="entry name" value="DOMAIN SIGNALLING PROTEIN, PUTATIVE (AFU_ORTHOLOGUE AFUA_5G11310)-RELATED"/>
    <property type="match status" value="1"/>
</dbReference>
<dbReference type="AlphaFoldDB" id="W9XNP8"/>
<dbReference type="GeneID" id="19163833"/>
<evidence type="ECO:0000313" key="5">
    <source>
        <dbReference type="Proteomes" id="UP000019484"/>
    </source>
</evidence>
<feature type="transmembrane region" description="Helical" evidence="2">
    <location>
        <begin position="99"/>
        <end position="121"/>
    </location>
</feature>
<sequence length="851" mass="94514">METLLLRQYAATIQSTNTAVSYSAGHIVLSYVTSLLGCITTLELLQRRTSTRGAYNGFLLAMSAVTMGGISIWGMHFVANGAVILDHGAPDRQIVYKPTFTAISFLVPIVVLLMAFYMVGVWARAGQICIAVACLLTGAAVCGMHSLEQYGVENYTCSYKVKNLVGSAIISVMTSFIALSVFFRLRDTWTDCWWKRFICGAILAVAVSGMHWTAAVGTMYKWKGDSAVHSRLNSQTTIVAATLSMGACMVLLVIAFIRSRRMRRARIKAQRLVLACAYFDEDGKLMVTEEGILPSEKITNHYLEKTFGEDELSRSQATFLWVYRASRNWAVLKELIPVMTEYIKTDPAAKRYRPGHTASNSLDDASEVSLHFSPVFKQLFCMAAERLANRIHEPLEQLGTLFEEPLETGALFIFVQSRTALTDLSPQTGSQADVESGHSVARGKYLFVTRRLDVDETFKFAALGYRFAAVARIAEPMAKRMQINRDDLVARMRRMQISVCLENLPAPGVHLACFMLRPSICKSFDVLVPESRQNQLPHVSIQPDDLTLEQWTQIGRLFDESTVSNVLGMLLDRCHAVDLDEDIASRLYEAIMKLVSLIGSSDTVMQAKFSARAVHVPCQQAPGCPGTATCTFLTVRMIRDVRTSSPSTELVYVPLSSFSLQQQYQTVGWYDEQFAREVKAEFGHLLQDGARRRRFNSVRVGRLSTSPGPSSHPPGLSRARIRQSLAERCHPSRNRGSDRDRDRDTRTLVSLGSDQPKRLDGPGTLVANPEGESPPLNEDSAEGPPDRRGSVATTVRTGNWVAELLALFQLRTESWRSVRSATEESPDFNVLNTGVHGTSEPVTRNNTRTRV</sequence>
<dbReference type="Pfam" id="PF03707">
    <property type="entry name" value="MHYT"/>
    <property type="match status" value="1"/>
</dbReference>
<dbReference type="HOGENOM" id="CLU_008375_2_0_1"/>
<feature type="region of interest" description="Disordered" evidence="1">
    <location>
        <begin position="726"/>
        <end position="792"/>
    </location>
</feature>
<dbReference type="STRING" id="1182541.W9XNP8"/>
<dbReference type="eggNOG" id="ENOG502R57D">
    <property type="taxonomic scope" value="Eukaryota"/>
</dbReference>
<evidence type="ECO:0000313" key="4">
    <source>
        <dbReference type="EMBL" id="EXJ78586.1"/>
    </source>
</evidence>
<dbReference type="RefSeq" id="XP_007728034.1">
    <property type="nucleotide sequence ID" value="XM_007729844.1"/>
</dbReference>